<dbReference type="KEGG" id="hnv:DDQ68_04570"/>
<dbReference type="Proteomes" id="UP000245999">
    <property type="component" value="Chromosome"/>
</dbReference>
<accession>A0A2Z3GIT0</accession>
<dbReference type="AlphaFoldDB" id="A0A2Z3GIT0"/>
<sequence length="157" mass="17556">MSDLYPSASLKNFQNLISYDDYEVSPTDEEIQAFLLNENPPADGFTPDAFFYGIEDIFGKLPLDEPFGYEQHGAKLSLIFSGVPSFPFLLSIFSMVQSKLMALWLEGINEVTFNAGKDDEVVHQNVTSILQPNQSSIPLILLEVQTYHLNKSRSAEG</sequence>
<organism evidence="1 2">
    <name type="scientific">Hymenobacter nivis</name>
    <dbReference type="NCBI Taxonomy" id="1850093"/>
    <lineage>
        <taxon>Bacteria</taxon>
        <taxon>Pseudomonadati</taxon>
        <taxon>Bacteroidota</taxon>
        <taxon>Cytophagia</taxon>
        <taxon>Cytophagales</taxon>
        <taxon>Hymenobacteraceae</taxon>
        <taxon>Hymenobacter</taxon>
    </lineage>
</organism>
<proteinExistence type="predicted"/>
<evidence type="ECO:0000313" key="2">
    <source>
        <dbReference type="Proteomes" id="UP000245999"/>
    </source>
</evidence>
<protein>
    <submittedName>
        <fullName evidence="1">Uncharacterized protein</fullName>
    </submittedName>
</protein>
<reference evidence="2" key="1">
    <citation type="submission" date="2018-04" db="EMBL/GenBank/DDBJ databases">
        <title>Complete genome of Antarctic heterotrophic bacterium Hymenobacter nivis.</title>
        <authorList>
            <person name="Terashima M."/>
        </authorList>
    </citation>
    <scope>NUCLEOTIDE SEQUENCE [LARGE SCALE GENOMIC DNA]</scope>
    <source>
        <strain evidence="2">NBRC 111535</strain>
    </source>
</reference>
<gene>
    <name evidence="1" type="ORF">DDQ68_04570</name>
</gene>
<keyword evidence="2" id="KW-1185">Reference proteome</keyword>
<dbReference type="EMBL" id="CP029145">
    <property type="protein sequence ID" value="AWM32131.1"/>
    <property type="molecule type" value="Genomic_DNA"/>
</dbReference>
<dbReference type="OrthoDB" id="9879076at2"/>
<evidence type="ECO:0000313" key="1">
    <source>
        <dbReference type="EMBL" id="AWM32131.1"/>
    </source>
</evidence>
<name>A0A2Z3GIT0_9BACT</name>